<keyword evidence="2" id="KW-1185">Reference proteome</keyword>
<dbReference type="RefSeq" id="WP_189326676.1">
    <property type="nucleotide sequence ID" value="NZ_BMPQ01000035.1"/>
</dbReference>
<evidence type="ECO:0008006" key="3">
    <source>
        <dbReference type="Google" id="ProtNLM"/>
    </source>
</evidence>
<reference evidence="1" key="1">
    <citation type="journal article" date="2014" name="Int. J. Syst. Evol. Microbiol.">
        <title>Complete genome sequence of Corynebacterium casei LMG S-19264T (=DSM 44701T), isolated from a smear-ripened cheese.</title>
        <authorList>
            <consortium name="US DOE Joint Genome Institute (JGI-PGF)"/>
            <person name="Walter F."/>
            <person name="Albersmeier A."/>
            <person name="Kalinowski J."/>
            <person name="Ruckert C."/>
        </authorList>
    </citation>
    <scope>NUCLEOTIDE SEQUENCE</scope>
    <source>
        <strain evidence="1">JCM 3035</strain>
    </source>
</reference>
<proteinExistence type="predicted"/>
<reference evidence="1" key="2">
    <citation type="submission" date="2020-09" db="EMBL/GenBank/DDBJ databases">
        <authorList>
            <person name="Sun Q."/>
            <person name="Ohkuma M."/>
        </authorList>
    </citation>
    <scope>NUCLEOTIDE SEQUENCE</scope>
    <source>
        <strain evidence="1">JCM 3035</strain>
    </source>
</reference>
<accession>A0A917RHG6</accession>
<gene>
    <name evidence="1" type="ORF">GCM10010094_80250</name>
</gene>
<organism evidence="1 2">
    <name type="scientific">Streptomyces flaveus</name>
    <dbReference type="NCBI Taxonomy" id="66370"/>
    <lineage>
        <taxon>Bacteria</taxon>
        <taxon>Bacillati</taxon>
        <taxon>Actinomycetota</taxon>
        <taxon>Actinomycetes</taxon>
        <taxon>Kitasatosporales</taxon>
        <taxon>Streptomycetaceae</taxon>
        <taxon>Streptomyces</taxon>
        <taxon>Streptomyces aurantiacus group</taxon>
    </lineage>
</organism>
<comment type="caution">
    <text evidence="1">The sequence shown here is derived from an EMBL/GenBank/DDBJ whole genome shotgun (WGS) entry which is preliminary data.</text>
</comment>
<dbReference type="Proteomes" id="UP000637788">
    <property type="component" value="Unassembled WGS sequence"/>
</dbReference>
<name>A0A917RHG6_9ACTN</name>
<protein>
    <recommendedName>
        <fullName evidence="3">HNH endonuclease</fullName>
    </recommendedName>
</protein>
<evidence type="ECO:0000313" key="2">
    <source>
        <dbReference type="Proteomes" id="UP000637788"/>
    </source>
</evidence>
<dbReference type="EMBL" id="BMPQ01000035">
    <property type="protein sequence ID" value="GGL07404.1"/>
    <property type="molecule type" value="Genomic_DNA"/>
</dbReference>
<evidence type="ECO:0000313" key="1">
    <source>
        <dbReference type="EMBL" id="GGL07404.1"/>
    </source>
</evidence>
<dbReference type="AlphaFoldDB" id="A0A917RHG6"/>
<dbReference type="Gene3D" id="1.10.30.50">
    <property type="match status" value="1"/>
</dbReference>
<sequence length="280" mass="30865">MRWPLKPEITVEDVMKACTPWLTKQEWTDLIARLPELIGQEERYRAAGEVSELLALLVSEFESQPHDTDKGRLSATYDKALVGGGGRRLYNAIKATATYGCSICGAGPASTLDHHAPKAAFPLLALTPLNLVPACGPCNQGKSTSFATDPAMEPFHPYFDDLGTARWLYAEIHRVAGGAVAEFSVLPPADWPEVKAQRLVHHFTKNKLGPKFKFETPRRLASRRQRDTDTLASSGPEGLRAAILEEADSHAAFDPNDWETAWLYGLAECDWYINGGMNDI</sequence>